<dbReference type="InterPro" id="IPR004390">
    <property type="entry name" value="SR_rcpt_FtsY"/>
</dbReference>
<keyword evidence="5 10" id="KW-0342">GTP-binding</keyword>
<dbReference type="Pfam" id="PF00448">
    <property type="entry name" value="SRP54"/>
    <property type="match status" value="1"/>
</dbReference>
<evidence type="ECO:0000313" key="14">
    <source>
        <dbReference type="Proteomes" id="UP000265691"/>
    </source>
</evidence>
<dbReference type="InterPro" id="IPR013822">
    <property type="entry name" value="Signal_recog_particl_SRP54_hlx"/>
</dbReference>
<dbReference type="InterPro" id="IPR036225">
    <property type="entry name" value="SRP/SRP_N"/>
</dbReference>
<evidence type="ECO:0000256" key="5">
    <source>
        <dbReference type="ARBA" id="ARBA00023134"/>
    </source>
</evidence>
<dbReference type="GO" id="GO:0003924">
    <property type="term" value="F:GTPase activity"/>
    <property type="evidence" value="ECO:0007669"/>
    <property type="project" value="UniProtKB-UniRule"/>
</dbReference>
<feature type="compositionally biased region" description="Basic and acidic residues" evidence="11">
    <location>
        <begin position="13"/>
        <end position="22"/>
    </location>
</feature>
<dbReference type="GO" id="GO:0006614">
    <property type="term" value="P:SRP-dependent cotranslational protein targeting to membrane"/>
    <property type="evidence" value="ECO:0007669"/>
    <property type="project" value="InterPro"/>
</dbReference>
<comment type="function">
    <text evidence="9 10">Involved in targeting and insertion of nascent membrane proteins into the cytoplasmic membrane. Acts as a receptor for the complex formed by the signal recognition particle (SRP) and the ribosome-nascent chain (RNC). Interaction with SRP-RNC leads to the transfer of the RNC complex to the Sec translocase for insertion into the membrane, the hydrolysis of GTP by both Ffh and FtsY, and the dissociation of the SRP-FtsY complex into the individual components.</text>
</comment>
<feature type="domain" description="SRP54-type proteins GTP-binding" evidence="12">
    <location>
        <begin position="398"/>
        <end position="411"/>
    </location>
</feature>
<comment type="similarity">
    <text evidence="10">Belongs to the GTP-binding SRP family. FtsY subfamily.</text>
</comment>
<dbReference type="RefSeq" id="WP_119525398.1">
    <property type="nucleotide sequence ID" value="NZ_NRHC01000072.1"/>
</dbReference>
<dbReference type="GO" id="GO:0005886">
    <property type="term" value="C:plasma membrane"/>
    <property type="evidence" value="ECO:0007669"/>
    <property type="project" value="UniProtKB-SubCell"/>
</dbReference>
<dbReference type="SMART" id="SM00962">
    <property type="entry name" value="SRP54"/>
    <property type="match status" value="1"/>
</dbReference>
<comment type="catalytic activity">
    <reaction evidence="8 10">
        <text>GTP + H2O = GDP + phosphate + H(+)</text>
        <dbReference type="Rhea" id="RHEA:19669"/>
        <dbReference type="ChEBI" id="CHEBI:15377"/>
        <dbReference type="ChEBI" id="CHEBI:15378"/>
        <dbReference type="ChEBI" id="CHEBI:37565"/>
        <dbReference type="ChEBI" id="CHEBI:43474"/>
        <dbReference type="ChEBI" id="CHEBI:58189"/>
        <dbReference type="EC" id="3.6.5.4"/>
    </reaction>
</comment>
<evidence type="ECO:0000256" key="9">
    <source>
        <dbReference type="ARBA" id="ARBA00053570"/>
    </source>
</evidence>
<dbReference type="SUPFAM" id="SSF47364">
    <property type="entry name" value="Domain of the SRP/SRP receptor G-proteins"/>
    <property type="match status" value="1"/>
</dbReference>
<keyword evidence="14" id="KW-1185">Reference proteome</keyword>
<dbReference type="PANTHER" id="PTHR43134">
    <property type="entry name" value="SIGNAL RECOGNITION PARTICLE RECEPTOR SUBUNIT ALPHA"/>
    <property type="match status" value="1"/>
</dbReference>
<dbReference type="InterPro" id="IPR042101">
    <property type="entry name" value="SRP54_N_sf"/>
</dbReference>
<dbReference type="Gene3D" id="1.20.120.140">
    <property type="entry name" value="Signal recognition particle SRP54, nucleotide-binding domain"/>
    <property type="match status" value="1"/>
</dbReference>
<dbReference type="CDD" id="cd17874">
    <property type="entry name" value="FtsY"/>
    <property type="match status" value="1"/>
</dbReference>
<dbReference type="HAMAP" id="MF_00920">
    <property type="entry name" value="FtsY"/>
    <property type="match status" value="1"/>
</dbReference>
<evidence type="ECO:0000256" key="1">
    <source>
        <dbReference type="ARBA" id="ARBA00022475"/>
    </source>
</evidence>
<evidence type="ECO:0000256" key="11">
    <source>
        <dbReference type="SAM" id="MobiDB-lite"/>
    </source>
</evidence>
<dbReference type="SMART" id="SM00963">
    <property type="entry name" value="SRP54_N"/>
    <property type="match status" value="1"/>
</dbReference>
<dbReference type="Proteomes" id="UP000265691">
    <property type="component" value="Unassembled WGS sequence"/>
</dbReference>
<sequence length="427" mass="47156">MALNWFKNLFGSSEKKEQEKGNEQTSVQKEIKDEELPLTQTVDNQEAGNEETYNIDQNNTDHTNEEKLSLTTTEEENRSEVESESSSSTESNNLTSFDEVSNEAVVEEKTNDDVPVVEVKEKKAGFFARLVSGLSKTGANIGAGLSALFVGKKINKQLFEELEEHLLMADVGIDTTDKIIKNLTDHVKISQLNDSEALYKQLKQELKEIVQPCALPLEIKEHKPFLILMIGVNGVGKTTTIGKLTKKLQQEGKSVLLAAADTFRAAAIEQLQEWGNRNNVNVIAQKPGSDSAAVIYDAFNSAKSKGYDVVIADTAGRLSNKNHLLEELKKIVRVVQKIDPTAPHEVMITLDASTGQNAVEQVKEFDKAVNITGINLTKLDGTAKGGVIFAICDKFQKPIRYIGVGEKIDDLQPFNAEDFIEALFKEK</sequence>
<dbReference type="GO" id="GO:0005047">
    <property type="term" value="F:signal recognition particle binding"/>
    <property type="evidence" value="ECO:0007669"/>
    <property type="project" value="TreeGrafter"/>
</dbReference>
<evidence type="ECO:0000256" key="10">
    <source>
        <dbReference type="HAMAP-Rule" id="MF_00920"/>
    </source>
</evidence>
<dbReference type="EMBL" id="NRHC01000072">
    <property type="protein sequence ID" value="RIY31983.1"/>
    <property type="molecule type" value="Genomic_DNA"/>
</dbReference>
<keyword evidence="4 10" id="KW-0378">Hydrolase</keyword>
<dbReference type="PANTHER" id="PTHR43134:SF1">
    <property type="entry name" value="SIGNAL RECOGNITION PARTICLE RECEPTOR SUBUNIT ALPHA"/>
    <property type="match status" value="1"/>
</dbReference>
<reference evidence="13 14" key="1">
    <citation type="submission" date="2017-08" db="EMBL/GenBank/DDBJ databases">
        <title>Reclassification of Bisgaard taxon 37 and 44.</title>
        <authorList>
            <person name="Christensen H."/>
        </authorList>
    </citation>
    <scope>NUCLEOTIDE SEQUENCE [LARGE SCALE GENOMIC DNA]</scope>
    <source>
        <strain evidence="13 14">B96_3</strain>
    </source>
</reference>
<dbReference type="OrthoDB" id="9804720at2"/>
<keyword evidence="2 10" id="KW-0963">Cytoplasm</keyword>
<keyword evidence="7 10" id="KW-0675">Receptor</keyword>
<organism evidence="13 14">
    <name type="scientific">Psittacicella hinzii</name>
    <dbReference type="NCBI Taxonomy" id="2028575"/>
    <lineage>
        <taxon>Bacteria</taxon>
        <taxon>Pseudomonadati</taxon>
        <taxon>Pseudomonadota</taxon>
        <taxon>Gammaproteobacteria</taxon>
        <taxon>Pasteurellales</taxon>
        <taxon>Psittacicellaceae</taxon>
        <taxon>Psittacicella</taxon>
    </lineage>
</organism>
<dbReference type="NCBIfam" id="TIGR00064">
    <property type="entry name" value="ftsY"/>
    <property type="match status" value="1"/>
</dbReference>
<dbReference type="GO" id="GO:0005737">
    <property type="term" value="C:cytoplasm"/>
    <property type="evidence" value="ECO:0007669"/>
    <property type="project" value="UniProtKB-SubCell"/>
</dbReference>
<name>A0A3A1Y163_9GAMM</name>
<dbReference type="PROSITE" id="PS00300">
    <property type="entry name" value="SRP54"/>
    <property type="match status" value="1"/>
</dbReference>
<dbReference type="InterPro" id="IPR000897">
    <property type="entry name" value="SRP54_GTPase_dom"/>
</dbReference>
<evidence type="ECO:0000256" key="4">
    <source>
        <dbReference type="ARBA" id="ARBA00022801"/>
    </source>
</evidence>
<comment type="caution">
    <text evidence="13">The sequence shown here is derived from an EMBL/GenBank/DDBJ whole genome shotgun (WGS) entry which is preliminary data.</text>
</comment>
<feature type="compositionally biased region" description="Low complexity" evidence="11">
    <location>
        <begin position="84"/>
        <end position="96"/>
    </location>
</feature>
<comment type="subcellular location">
    <subcellularLocation>
        <location evidence="10">Cell membrane</location>
        <topology evidence="10">Peripheral membrane protein</topology>
        <orientation evidence="10">Cytoplasmic side</orientation>
    </subcellularLocation>
    <subcellularLocation>
        <location evidence="10">Cytoplasm</location>
    </subcellularLocation>
</comment>
<keyword evidence="3 10" id="KW-0547">Nucleotide-binding</keyword>
<dbReference type="EC" id="3.6.5.4" evidence="10"/>
<feature type="binding site" evidence="10">
    <location>
        <begin position="231"/>
        <end position="238"/>
    </location>
    <ligand>
        <name>GTP</name>
        <dbReference type="ChEBI" id="CHEBI:37565"/>
    </ligand>
</feature>
<dbReference type="FunFam" id="3.40.50.300:FF:000053">
    <property type="entry name" value="Signal recognition particle receptor FtsY"/>
    <property type="match status" value="1"/>
</dbReference>
<evidence type="ECO:0000256" key="8">
    <source>
        <dbReference type="ARBA" id="ARBA00048027"/>
    </source>
</evidence>
<evidence type="ECO:0000256" key="2">
    <source>
        <dbReference type="ARBA" id="ARBA00022490"/>
    </source>
</evidence>
<gene>
    <name evidence="10" type="primary">ftsY</name>
    <name evidence="13" type="ORF">CKF54_05675</name>
</gene>
<evidence type="ECO:0000259" key="12">
    <source>
        <dbReference type="PROSITE" id="PS00300"/>
    </source>
</evidence>
<feature type="binding site" evidence="10">
    <location>
        <begin position="313"/>
        <end position="317"/>
    </location>
    <ligand>
        <name>GTP</name>
        <dbReference type="ChEBI" id="CHEBI:37565"/>
    </ligand>
</feature>
<dbReference type="InterPro" id="IPR003593">
    <property type="entry name" value="AAA+_ATPase"/>
</dbReference>
<accession>A0A3A1Y163</accession>
<feature type="region of interest" description="Disordered" evidence="11">
    <location>
        <begin position="1"/>
        <end position="109"/>
    </location>
</feature>
<dbReference type="FunFam" id="1.20.120.140:FF:000002">
    <property type="entry name" value="Signal recognition particle receptor FtsY"/>
    <property type="match status" value="1"/>
</dbReference>
<evidence type="ECO:0000256" key="3">
    <source>
        <dbReference type="ARBA" id="ARBA00022741"/>
    </source>
</evidence>
<evidence type="ECO:0000256" key="7">
    <source>
        <dbReference type="ARBA" id="ARBA00023170"/>
    </source>
</evidence>
<dbReference type="SMART" id="SM00382">
    <property type="entry name" value="AAA"/>
    <property type="match status" value="1"/>
</dbReference>
<dbReference type="InterPro" id="IPR027417">
    <property type="entry name" value="P-loop_NTPase"/>
</dbReference>
<evidence type="ECO:0000256" key="6">
    <source>
        <dbReference type="ARBA" id="ARBA00023136"/>
    </source>
</evidence>
<dbReference type="Gene3D" id="3.40.50.300">
    <property type="entry name" value="P-loop containing nucleotide triphosphate hydrolases"/>
    <property type="match status" value="1"/>
</dbReference>
<dbReference type="Pfam" id="PF02881">
    <property type="entry name" value="SRP54_N"/>
    <property type="match status" value="1"/>
</dbReference>
<protein>
    <recommendedName>
        <fullName evidence="10">Signal recognition particle receptor FtsY</fullName>
        <shortName evidence="10">SRP receptor</shortName>
        <ecNumber evidence="10">3.6.5.4</ecNumber>
    </recommendedName>
</protein>
<keyword evidence="1 10" id="KW-1003">Cell membrane</keyword>
<dbReference type="GO" id="GO:0005525">
    <property type="term" value="F:GTP binding"/>
    <property type="evidence" value="ECO:0007669"/>
    <property type="project" value="UniProtKB-UniRule"/>
</dbReference>
<feature type="compositionally biased region" description="Polar residues" evidence="11">
    <location>
        <begin position="38"/>
        <end position="61"/>
    </location>
</feature>
<comment type="subunit">
    <text evidence="10">Part of the signal recognition particle protein translocation system, which is composed of SRP and FtsY. SRP is a ribonucleoprotein composed of Ffh and a 4.5S RNA molecule.</text>
</comment>
<feature type="binding site" evidence="10">
    <location>
        <begin position="377"/>
        <end position="380"/>
    </location>
    <ligand>
        <name>GTP</name>
        <dbReference type="ChEBI" id="CHEBI:37565"/>
    </ligand>
</feature>
<dbReference type="AlphaFoldDB" id="A0A3A1Y163"/>
<dbReference type="SUPFAM" id="SSF52540">
    <property type="entry name" value="P-loop containing nucleoside triphosphate hydrolases"/>
    <property type="match status" value="1"/>
</dbReference>
<keyword evidence="6 10" id="KW-0472">Membrane</keyword>
<proteinExistence type="inferred from homology"/>
<evidence type="ECO:0000313" key="13">
    <source>
        <dbReference type="EMBL" id="RIY31983.1"/>
    </source>
</evidence>